<dbReference type="OrthoDB" id="430364at2759"/>
<dbReference type="EMBL" id="KZ452009">
    <property type="protein sequence ID" value="PKA52042.1"/>
    <property type="molecule type" value="Genomic_DNA"/>
</dbReference>
<gene>
    <name evidence="3" type="primary">BIG5</name>
    <name evidence="3" type="ORF">AXF42_Ash013979</name>
</gene>
<keyword evidence="4" id="KW-1185">Reference proteome</keyword>
<dbReference type="InterPro" id="IPR032629">
    <property type="entry name" value="DCB_dom"/>
</dbReference>
<protein>
    <submittedName>
        <fullName evidence="3">Brefeldin A-inhibited guanine nucleotide-exchange protein 5</fullName>
    </submittedName>
</protein>
<evidence type="ECO:0000313" key="4">
    <source>
        <dbReference type="Proteomes" id="UP000236161"/>
    </source>
</evidence>
<name>A0A2I0A934_9ASPA</name>
<dbReference type="Pfam" id="PF16213">
    <property type="entry name" value="DCB"/>
    <property type="match status" value="1"/>
</dbReference>
<proteinExistence type="predicted"/>
<sequence>MVYGCVDNSSPDSTILHVLKVLLTAVASKSFRVHGEPMLGAIRVYNIALNRKSPINQATAKAMLTQMISIIFRRMESDQARKRNSINVPDGHSHTEGTFCRFLHSDDGEIAMVNQDEGRVTLEDPLSNQEKGSSPAIVEVLQNLAGGADIKQQPAAAVCFELAEEGKRRRAGGRHRRRRAGGRQAENRGNKTESNSFFFLLSATRQKGKRRWALGAGGLLVAAAGSPQAYPLQ</sequence>
<feature type="compositionally biased region" description="Basic residues" evidence="1">
    <location>
        <begin position="168"/>
        <end position="181"/>
    </location>
</feature>
<organism evidence="3 4">
    <name type="scientific">Apostasia shenzhenica</name>
    <dbReference type="NCBI Taxonomy" id="1088818"/>
    <lineage>
        <taxon>Eukaryota</taxon>
        <taxon>Viridiplantae</taxon>
        <taxon>Streptophyta</taxon>
        <taxon>Embryophyta</taxon>
        <taxon>Tracheophyta</taxon>
        <taxon>Spermatophyta</taxon>
        <taxon>Magnoliopsida</taxon>
        <taxon>Liliopsida</taxon>
        <taxon>Asparagales</taxon>
        <taxon>Orchidaceae</taxon>
        <taxon>Apostasioideae</taxon>
        <taxon>Apostasia</taxon>
    </lineage>
</organism>
<accession>A0A2I0A934</accession>
<evidence type="ECO:0000259" key="2">
    <source>
        <dbReference type="Pfam" id="PF16213"/>
    </source>
</evidence>
<dbReference type="STRING" id="1088818.A0A2I0A934"/>
<evidence type="ECO:0000256" key="1">
    <source>
        <dbReference type="SAM" id="MobiDB-lite"/>
    </source>
</evidence>
<dbReference type="Proteomes" id="UP000236161">
    <property type="component" value="Unassembled WGS sequence"/>
</dbReference>
<dbReference type="AlphaFoldDB" id="A0A2I0A934"/>
<feature type="domain" description="Mon2/Sec7/BIG1-like dimerisation and cyclophilin-binding" evidence="2">
    <location>
        <begin position="16"/>
        <end position="78"/>
    </location>
</feature>
<reference evidence="3 4" key="1">
    <citation type="journal article" date="2017" name="Nature">
        <title>The Apostasia genome and the evolution of orchids.</title>
        <authorList>
            <person name="Zhang G.Q."/>
            <person name="Liu K.W."/>
            <person name="Li Z."/>
            <person name="Lohaus R."/>
            <person name="Hsiao Y.Y."/>
            <person name="Niu S.C."/>
            <person name="Wang J.Y."/>
            <person name="Lin Y.C."/>
            <person name="Xu Q."/>
            <person name="Chen L.J."/>
            <person name="Yoshida K."/>
            <person name="Fujiwara S."/>
            <person name="Wang Z.W."/>
            <person name="Zhang Y.Q."/>
            <person name="Mitsuda N."/>
            <person name="Wang M."/>
            <person name="Liu G.H."/>
            <person name="Pecoraro L."/>
            <person name="Huang H.X."/>
            <person name="Xiao X.J."/>
            <person name="Lin M."/>
            <person name="Wu X.Y."/>
            <person name="Wu W.L."/>
            <person name="Chen Y.Y."/>
            <person name="Chang S.B."/>
            <person name="Sakamoto S."/>
            <person name="Ohme-Takagi M."/>
            <person name="Yagi M."/>
            <person name="Zeng S.J."/>
            <person name="Shen C.Y."/>
            <person name="Yeh C.M."/>
            <person name="Luo Y.B."/>
            <person name="Tsai W.C."/>
            <person name="Van de Peer Y."/>
            <person name="Liu Z.J."/>
        </authorList>
    </citation>
    <scope>NUCLEOTIDE SEQUENCE [LARGE SCALE GENOMIC DNA]</scope>
    <source>
        <strain evidence="4">cv. Shenzhen</strain>
        <tissue evidence="3">Stem</tissue>
    </source>
</reference>
<feature type="region of interest" description="Disordered" evidence="1">
    <location>
        <begin position="167"/>
        <end position="190"/>
    </location>
</feature>
<evidence type="ECO:0000313" key="3">
    <source>
        <dbReference type="EMBL" id="PKA52042.1"/>
    </source>
</evidence>